<evidence type="ECO:0000256" key="2">
    <source>
        <dbReference type="ARBA" id="ARBA00010926"/>
    </source>
</evidence>
<dbReference type="InterPro" id="IPR037256">
    <property type="entry name" value="ASC_dom_sf"/>
</dbReference>
<dbReference type="SUPFAM" id="SSF81296">
    <property type="entry name" value="E set domains"/>
    <property type="match status" value="1"/>
</dbReference>
<dbReference type="InParanoid" id="A0A3N4LUS5"/>
<dbReference type="Proteomes" id="UP000267821">
    <property type="component" value="Unassembled WGS sequence"/>
</dbReference>
<organism evidence="6 7">
    <name type="scientific">Terfezia boudieri ATCC MYA-4762</name>
    <dbReference type="NCBI Taxonomy" id="1051890"/>
    <lineage>
        <taxon>Eukaryota</taxon>
        <taxon>Fungi</taxon>
        <taxon>Dikarya</taxon>
        <taxon>Ascomycota</taxon>
        <taxon>Pezizomycotina</taxon>
        <taxon>Pezizomycetes</taxon>
        <taxon>Pezizales</taxon>
        <taxon>Pezizaceae</taxon>
        <taxon>Terfezia</taxon>
    </lineage>
</organism>
<proteinExistence type="inferred from homology"/>
<dbReference type="Gene3D" id="2.60.40.10">
    <property type="entry name" value="Immunoglobulins"/>
    <property type="match status" value="1"/>
</dbReference>
<dbReference type="GO" id="GO:0005737">
    <property type="term" value="C:cytoplasm"/>
    <property type="evidence" value="ECO:0007669"/>
    <property type="project" value="UniProtKB-SubCell"/>
</dbReference>
<gene>
    <name evidence="6" type="ORF">L211DRAFT_806663</name>
</gene>
<evidence type="ECO:0000256" key="1">
    <source>
        <dbReference type="ARBA" id="ARBA00004496"/>
    </source>
</evidence>
<dbReference type="PANTHER" id="PTHR10343:SF84">
    <property type="entry name" value="5'-AMP-ACTIVATED PROTEIN KINASE SUBUNIT BETA-1"/>
    <property type="match status" value="1"/>
</dbReference>
<dbReference type="GO" id="GO:0005634">
    <property type="term" value="C:nucleus"/>
    <property type="evidence" value="ECO:0007669"/>
    <property type="project" value="TreeGrafter"/>
</dbReference>
<dbReference type="InterPro" id="IPR014756">
    <property type="entry name" value="Ig_E-set"/>
</dbReference>
<dbReference type="InterPro" id="IPR006828">
    <property type="entry name" value="ASC_dom"/>
</dbReference>
<dbReference type="Pfam" id="PF04739">
    <property type="entry name" value="AMPKBI"/>
    <property type="match status" value="1"/>
</dbReference>
<dbReference type="STRING" id="1051890.A0A3N4LUS5"/>
<name>A0A3N4LUS5_9PEZI</name>
<dbReference type="PANTHER" id="PTHR10343">
    <property type="entry name" value="5'-AMP-ACTIVATED PROTEIN KINASE , BETA SUBUNIT"/>
    <property type="match status" value="1"/>
</dbReference>
<feature type="region of interest" description="Disordered" evidence="4">
    <location>
        <begin position="121"/>
        <end position="190"/>
    </location>
</feature>
<evidence type="ECO:0000259" key="5">
    <source>
        <dbReference type="SMART" id="SM01010"/>
    </source>
</evidence>
<dbReference type="FunCoup" id="A0A3N4LUS5">
    <property type="interactions" value="406"/>
</dbReference>
<comment type="similarity">
    <text evidence="2">Belongs to the 5'-AMP-activated protein kinase beta subunit family.</text>
</comment>
<reference evidence="6 7" key="1">
    <citation type="journal article" date="2018" name="Nat. Ecol. Evol.">
        <title>Pezizomycetes genomes reveal the molecular basis of ectomycorrhizal truffle lifestyle.</title>
        <authorList>
            <person name="Murat C."/>
            <person name="Payen T."/>
            <person name="Noel B."/>
            <person name="Kuo A."/>
            <person name="Morin E."/>
            <person name="Chen J."/>
            <person name="Kohler A."/>
            <person name="Krizsan K."/>
            <person name="Balestrini R."/>
            <person name="Da Silva C."/>
            <person name="Montanini B."/>
            <person name="Hainaut M."/>
            <person name="Levati E."/>
            <person name="Barry K.W."/>
            <person name="Belfiori B."/>
            <person name="Cichocki N."/>
            <person name="Clum A."/>
            <person name="Dockter R.B."/>
            <person name="Fauchery L."/>
            <person name="Guy J."/>
            <person name="Iotti M."/>
            <person name="Le Tacon F."/>
            <person name="Lindquist E.A."/>
            <person name="Lipzen A."/>
            <person name="Malagnac F."/>
            <person name="Mello A."/>
            <person name="Molinier V."/>
            <person name="Miyauchi S."/>
            <person name="Poulain J."/>
            <person name="Riccioni C."/>
            <person name="Rubini A."/>
            <person name="Sitrit Y."/>
            <person name="Splivallo R."/>
            <person name="Traeger S."/>
            <person name="Wang M."/>
            <person name="Zifcakova L."/>
            <person name="Wipf D."/>
            <person name="Zambonelli A."/>
            <person name="Paolocci F."/>
            <person name="Nowrousian M."/>
            <person name="Ottonello S."/>
            <person name="Baldrian P."/>
            <person name="Spatafora J.W."/>
            <person name="Henrissat B."/>
            <person name="Nagy L.G."/>
            <person name="Aury J.M."/>
            <person name="Wincker P."/>
            <person name="Grigoriev I.V."/>
            <person name="Bonfante P."/>
            <person name="Martin F.M."/>
        </authorList>
    </citation>
    <scope>NUCLEOTIDE SEQUENCE [LARGE SCALE GENOMIC DNA]</scope>
    <source>
        <strain evidence="6 7">ATCC MYA-4762</strain>
    </source>
</reference>
<keyword evidence="7" id="KW-1185">Reference proteome</keyword>
<feature type="compositionally biased region" description="Polar residues" evidence="4">
    <location>
        <begin position="172"/>
        <end position="183"/>
    </location>
</feature>
<dbReference type="EMBL" id="ML121538">
    <property type="protein sequence ID" value="RPB25319.1"/>
    <property type="molecule type" value="Genomic_DNA"/>
</dbReference>
<dbReference type="GO" id="GO:0019901">
    <property type="term" value="F:protein kinase binding"/>
    <property type="evidence" value="ECO:0007669"/>
    <property type="project" value="TreeGrafter"/>
</dbReference>
<evidence type="ECO:0000313" key="6">
    <source>
        <dbReference type="EMBL" id="RPB25319.1"/>
    </source>
</evidence>
<protein>
    <submittedName>
        <fullName evidence="6">AMPKBI-domain-containing protein</fullName>
    </submittedName>
</protein>
<sequence length="302" mass="33267">MSGLGAEELQRRGSIRSTTTVEDDEAVDESRSIPTLVTWTHGGNKVYITGTFCGWRKKYRLTKGPENKILSAIVPLPAGTHHVKFLVDGELRTSDTLPTAVDSTGILVNYLEVNADDMLTSPLARQPSPDHTDPPPSNQQYSSAIPQSEAHRHPSPAQAPQPQLHHDHPHTHSTLSSDEQFTFTRPRPQRYTDTIPAYLRDFEENQERYVVTSSVVHGSDREESGGLVKVPPPPTLPLLLGKVILNSSSHLKGDNSVLGIPNHVVLNHLATSSIKNHVLAVSATTRYKKKYVSTILYKATTE</sequence>
<evidence type="ECO:0000256" key="4">
    <source>
        <dbReference type="SAM" id="MobiDB-lite"/>
    </source>
</evidence>
<dbReference type="InterPro" id="IPR050827">
    <property type="entry name" value="CRP1_MDG1_kinase"/>
</dbReference>
<dbReference type="GO" id="GO:0031588">
    <property type="term" value="C:nucleotide-activated protein kinase complex"/>
    <property type="evidence" value="ECO:0007669"/>
    <property type="project" value="TreeGrafter"/>
</dbReference>
<dbReference type="Pfam" id="PF16561">
    <property type="entry name" value="AMPK1_CBM"/>
    <property type="match status" value="1"/>
</dbReference>
<dbReference type="AlphaFoldDB" id="A0A3N4LUS5"/>
<dbReference type="OrthoDB" id="531008at2759"/>
<dbReference type="SUPFAM" id="SSF160219">
    <property type="entry name" value="AMPKBI-like"/>
    <property type="match status" value="1"/>
</dbReference>
<keyword evidence="3" id="KW-0963">Cytoplasm</keyword>
<dbReference type="CDD" id="cd02859">
    <property type="entry name" value="E_set_AMPKbeta_like_N"/>
    <property type="match status" value="1"/>
</dbReference>
<accession>A0A3N4LUS5</accession>
<dbReference type="SMART" id="SM01010">
    <property type="entry name" value="AMPKBI"/>
    <property type="match status" value="1"/>
</dbReference>
<dbReference type="InterPro" id="IPR032640">
    <property type="entry name" value="AMPK1_CBM"/>
</dbReference>
<feature type="domain" description="Association with the SNF1 complex (ASC)" evidence="5">
    <location>
        <begin position="184"/>
        <end position="300"/>
    </location>
</feature>
<feature type="region of interest" description="Disordered" evidence="4">
    <location>
        <begin position="1"/>
        <end position="27"/>
    </location>
</feature>
<dbReference type="InterPro" id="IPR013783">
    <property type="entry name" value="Ig-like_fold"/>
</dbReference>
<evidence type="ECO:0000313" key="7">
    <source>
        <dbReference type="Proteomes" id="UP000267821"/>
    </source>
</evidence>
<evidence type="ECO:0000256" key="3">
    <source>
        <dbReference type="ARBA" id="ARBA00022490"/>
    </source>
</evidence>
<dbReference type="GO" id="GO:0007165">
    <property type="term" value="P:signal transduction"/>
    <property type="evidence" value="ECO:0007669"/>
    <property type="project" value="UniProtKB-ARBA"/>
</dbReference>
<comment type="subcellular location">
    <subcellularLocation>
        <location evidence="1">Cytoplasm</location>
    </subcellularLocation>
</comment>
<dbReference type="Gene3D" id="6.20.250.60">
    <property type="match status" value="1"/>
</dbReference>
<dbReference type="FunFam" id="2.60.40.10:FF:000562">
    <property type="entry name" value="Snf1 kinase complex beta-subunit Gal83"/>
    <property type="match status" value="1"/>
</dbReference>